<comment type="caution">
    <text evidence="8">The sequence shown here is derived from an EMBL/GenBank/DDBJ whole genome shotgun (WGS) entry which is preliminary data.</text>
</comment>
<accession>A0A9X0A5V0</accession>
<keyword evidence="3" id="KW-0862">Zinc</keyword>
<sequence>MMERGSDDTQQPSLCRNGCGFYGSSSSDGMCSKCFKDALRRKQSSPTTSAATVVSSPSPVGLSEEPCASHLPPSEDITAAEVSPSSSTSSVSEEDDSLRQPEAQAEGSSSETKDKAKSKRNRCFMCRKKVGLTGFECRCGNVYCGLHRYSDKHDCSFDYKADGRAKISKDNPVVVGSKIQKI</sequence>
<evidence type="ECO:0000256" key="1">
    <source>
        <dbReference type="ARBA" id="ARBA00022723"/>
    </source>
</evidence>
<dbReference type="SUPFAM" id="SSF118310">
    <property type="entry name" value="AN1-like Zinc finger"/>
    <property type="match status" value="1"/>
</dbReference>
<proteinExistence type="predicted"/>
<dbReference type="Pfam" id="PF01754">
    <property type="entry name" value="zf-A20"/>
    <property type="match status" value="1"/>
</dbReference>
<dbReference type="PANTHER" id="PTHR10634">
    <property type="entry name" value="AN1-TYPE ZINC FINGER PROTEIN"/>
    <property type="match status" value="1"/>
</dbReference>
<dbReference type="Gene3D" id="4.10.1110.10">
    <property type="entry name" value="AN1-like Zinc finger"/>
    <property type="match status" value="1"/>
</dbReference>
<evidence type="ECO:0000313" key="8">
    <source>
        <dbReference type="EMBL" id="KAJ7393978.1"/>
    </source>
</evidence>
<dbReference type="GO" id="GO:0008270">
    <property type="term" value="F:zinc ion binding"/>
    <property type="evidence" value="ECO:0007669"/>
    <property type="project" value="UniProtKB-KW"/>
</dbReference>
<feature type="compositionally biased region" description="Low complexity" evidence="5">
    <location>
        <begin position="44"/>
        <end position="60"/>
    </location>
</feature>
<protein>
    <submittedName>
        <fullName evidence="8">AN1-type zinc finger protein 6</fullName>
    </submittedName>
</protein>
<name>A0A9X0A5V0_9CNID</name>
<dbReference type="InterPro" id="IPR000058">
    <property type="entry name" value="Znf_AN1"/>
</dbReference>
<dbReference type="GO" id="GO:0003677">
    <property type="term" value="F:DNA binding"/>
    <property type="evidence" value="ECO:0007669"/>
    <property type="project" value="InterPro"/>
</dbReference>
<keyword evidence="1" id="KW-0479">Metal-binding</keyword>
<keyword evidence="9" id="KW-1185">Reference proteome</keyword>
<dbReference type="SMART" id="SM00154">
    <property type="entry name" value="ZnF_AN1"/>
    <property type="match status" value="1"/>
</dbReference>
<dbReference type="Gene3D" id="1.20.5.4770">
    <property type="match status" value="1"/>
</dbReference>
<dbReference type="Pfam" id="PF01428">
    <property type="entry name" value="zf-AN1"/>
    <property type="match status" value="1"/>
</dbReference>
<reference evidence="8" key="1">
    <citation type="submission" date="2023-01" db="EMBL/GenBank/DDBJ databases">
        <title>Genome assembly of the deep-sea coral Lophelia pertusa.</title>
        <authorList>
            <person name="Herrera S."/>
            <person name="Cordes E."/>
        </authorList>
    </citation>
    <scope>NUCLEOTIDE SEQUENCE</scope>
    <source>
        <strain evidence="8">USNM1676648</strain>
        <tissue evidence="8">Polyp</tissue>
    </source>
</reference>
<evidence type="ECO:0000313" key="9">
    <source>
        <dbReference type="Proteomes" id="UP001163046"/>
    </source>
</evidence>
<dbReference type="FunFam" id="4.10.1110.10:FF:000001">
    <property type="entry name" value="Zinc finger AN1-type containing 6"/>
    <property type="match status" value="1"/>
</dbReference>
<dbReference type="PROSITE" id="PS51039">
    <property type="entry name" value="ZF_AN1"/>
    <property type="match status" value="1"/>
</dbReference>
<dbReference type="PANTHER" id="PTHR10634:SF149">
    <property type="entry name" value="AN1-TYPE DOMAIN-CONTAINING PROTEIN-RELATED"/>
    <property type="match status" value="1"/>
</dbReference>
<keyword evidence="2 4" id="KW-0863">Zinc-finger</keyword>
<dbReference type="InterPro" id="IPR050652">
    <property type="entry name" value="AN1_A20_ZnFinger"/>
</dbReference>
<dbReference type="InterPro" id="IPR035896">
    <property type="entry name" value="AN1-like_Znf"/>
</dbReference>
<feature type="compositionally biased region" description="Low complexity" evidence="5">
    <location>
        <begin position="79"/>
        <end position="91"/>
    </location>
</feature>
<evidence type="ECO:0000256" key="5">
    <source>
        <dbReference type="SAM" id="MobiDB-lite"/>
    </source>
</evidence>
<evidence type="ECO:0000259" key="7">
    <source>
        <dbReference type="PROSITE" id="PS51039"/>
    </source>
</evidence>
<dbReference type="EMBL" id="MU825397">
    <property type="protein sequence ID" value="KAJ7393978.1"/>
    <property type="molecule type" value="Genomic_DNA"/>
</dbReference>
<gene>
    <name evidence="8" type="primary">ZFAND6</name>
    <name evidence="8" type="ORF">OS493_003649</name>
</gene>
<evidence type="ECO:0000256" key="4">
    <source>
        <dbReference type="PROSITE-ProRule" id="PRU00449"/>
    </source>
</evidence>
<dbReference type="InterPro" id="IPR002653">
    <property type="entry name" value="Znf_A20"/>
</dbReference>
<dbReference type="PROSITE" id="PS51036">
    <property type="entry name" value="ZF_A20"/>
    <property type="match status" value="1"/>
</dbReference>
<dbReference type="OrthoDB" id="428577at2759"/>
<dbReference type="SUPFAM" id="SSF57716">
    <property type="entry name" value="Glucocorticoid receptor-like (DNA-binding domain)"/>
    <property type="match status" value="1"/>
</dbReference>
<feature type="region of interest" description="Disordered" evidence="5">
    <location>
        <begin position="42"/>
        <end position="114"/>
    </location>
</feature>
<evidence type="ECO:0000256" key="3">
    <source>
        <dbReference type="ARBA" id="ARBA00022833"/>
    </source>
</evidence>
<evidence type="ECO:0000256" key="2">
    <source>
        <dbReference type="ARBA" id="ARBA00022771"/>
    </source>
</evidence>
<dbReference type="AlphaFoldDB" id="A0A9X0A5V0"/>
<evidence type="ECO:0000259" key="6">
    <source>
        <dbReference type="PROSITE" id="PS51036"/>
    </source>
</evidence>
<dbReference type="SMART" id="SM00259">
    <property type="entry name" value="ZnF_A20"/>
    <property type="match status" value="1"/>
</dbReference>
<dbReference type="Proteomes" id="UP001163046">
    <property type="component" value="Unassembled WGS sequence"/>
</dbReference>
<organism evidence="8 9">
    <name type="scientific">Desmophyllum pertusum</name>
    <dbReference type="NCBI Taxonomy" id="174260"/>
    <lineage>
        <taxon>Eukaryota</taxon>
        <taxon>Metazoa</taxon>
        <taxon>Cnidaria</taxon>
        <taxon>Anthozoa</taxon>
        <taxon>Hexacorallia</taxon>
        <taxon>Scleractinia</taxon>
        <taxon>Caryophylliina</taxon>
        <taxon>Caryophylliidae</taxon>
        <taxon>Desmophyllum</taxon>
    </lineage>
</organism>
<feature type="domain" description="A20-type" evidence="6">
    <location>
        <begin position="9"/>
        <end position="43"/>
    </location>
</feature>
<feature type="domain" description="AN1-type" evidence="7">
    <location>
        <begin position="117"/>
        <end position="163"/>
    </location>
</feature>